<reference evidence="2 3" key="1">
    <citation type="submission" date="2019-06" db="EMBL/GenBank/DDBJ databases">
        <title>Sequencing the genomes of 1000 actinobacteria strains.</title>
        <authorList>
            <person name="Klenk H.-P."/>
        </authorList>
    </citation>
    <scope>NUCLEOTIDE SEQUENCE [LARGE SCALE GENOMIC DNA]</scope>
    <source>
        <strain evidence="2 3">DSM 18607</strain>
    </source>
</reference>
<dbReference type="RefSeq" id="WP_141848894.1">
    <property type="nucleotide sequence ID" value="NZ_BAAAPR010000009.1"/>
</dbReference>
<proteinExistence type="predicted"/>
<comment type="caution">
    <text evidence="2">The sequence shown here is derived from an EMBL/GenBank/DDBJ whole genome shotgun (WGS) entry which is preliminary data.</text>
</comment>
<dbReference type="Proteomes" id="UP000317893">
    <property type="component" value="Unassembled WGS sequence"/>
</dbReference>
<protein>
    <submittedName>
        <fullName evidence="2">Lipoprotein LpqB-like beta-propeller protein</fullName>
    </submittedName>
</protein>
<gene>
    <name evidence="2" type="ORF">FB458_2655</name>
</gene>
<dbReference type="AlphaFoldDB" id="A0A542E2I0"/>
<dbReference type="PROSITE" id="PS51257">
    <property type="entry name" value="PROKAR_LIPOPROTEIN"/>
    <property type="match status" value="1"/>
</dbReference>
<dbReference type="Gene3D" id="2.130.10.10">
    <property type="entry name" value="YVTN repeat-like/Quinoprotein amine dehydrogenase"/>
    <property type="match status" value="1"/>
</dbReference>
<feature type="domain" description="Lipoprotein LpqB N-terminal" evidence="1">
    <location>
        <begin position="53"/>
        <end position="175"/>
    </location>
</feature>
<dbReference type="EMBL" id="VFMN01000001">
    <property type="protein sequence ID" value="TQJ09543.1"/>
    <property type="molecule type" value="Genomic_DNA"/>
</dbReference>
<dbReference type="InterPro" id="IPR015943">
    <property type="entry name" value="WD40/YVTN_repeat-like_dom_sf"/>
</dbReference>
<sequence>MNPRRRGGRVLVLALLAALLLGGCGGLPGSSPVAAGLRADTKVDQRARVVVSGPIKGAPQTIIARDFIRAGAAFQDTDANQQVVGRTFLAPDSVDRWKPTSAITVYDAPTSLTIDQLPSDQVRVSVAAVATIDAAGRYAELPPGTTRSLVLSMVRVDGEWRIELPAAGFGLWLNTDDLEQVMGHYELHYVVAGTQRLVSDVRWFPSGSGLATALTRAQLGPVPGYLSGVATTAFPASAQLAVDAVDVDPQGKATVVLADDPAVVEPGRRRALWAQLVATLLQPGTTVISVALEVQGVGPIPVPNVADEVAQLDVLGFTTEPSLALTVGAARRGTEVTLVNPQDVAEGGVVPAGRPLQGAPGPTRVSSAYTGLALSPDGTDLAAVAQGRAELVRWRAGVPLTAPPLGTDLTDPAYDTAGRLWVAGSAQGRTTVWTLTGTAATPGVATPVSAGWLTGRRVLSLRISPDATRAAVVSTAADGSGSRLDVSGVRRDGSGVPLSLAAPYQQGQPLVDLRTATWVGPLELVALARDRAGGQLRPFDVSLGAGVGLRRVARLTLDQQLVPPVPDAVSVQTRDVDSPAAALVVLTGEATYLRLGGRWELAAGVRDLVVGGL</sequence>
<dbReference type="SUPFAM" id="SSF75011">
    <property type="entry name" value="3-carboxy-cis,cis-mucoante lactonizing enzyme"/>
    <property type="match status" value="1"/>
</dbReference>
<keyword evidence="2" id="KW-0449">Lipoprotein</keyword>
<dbReference type="InterPro" id="IPR059026">
    <property type="entry name" value="LpqB_N"/>
</dbReference>
<organism evidence="2 3">
    <name type="scientific">Lapillicoccus jejuensis</name>
    <dbReference type="NCBI Taxonomy" id="402171"/>
    <lineage>
        <taxon>Bacteria</taxon>
        <taxon>Bacillati</taxon>
        <taxon>Actinomycetota</taxon>
        <taxon>Actinomycetes</taxon>
        <taxon>Micrococcales</taxon>
        <taxon>Intrasporangiaceae</taxon>
        <taxon>Lapillicoccus</taxon>
    </lineage>
</organism>
<name>A0A542E2I0_9MICO</name>
<evidence type="ECO:0000313" key="3">
    <source>
        <dbReference type="Proteomes" id="UP000317893"/>
    </source>
</evidence>
<evidence type="ECO:0000259" key="1">
    <source>
        <dbReference type="Pfam" id="PF25976"/>
    </source>
</evidence>
<dbReference type="Pfam" id="PF25976">
    <property type="entry name" value="LpqB_N"/>
    <property type="match status" value="1"/>
</dbReference>
<keyword evidence="3" id="KW-1185">Reference proteome</keyword>
<accession>A0A542E2I0</accession>
<evidence type="ECO:0000313" key="2">
    <source>
        <dbReference type="EMBL" id="TQJ09543.1"/>
    </source>
</evidence>
<dbReference type="OrthoDB" id="3226781at2"/>